<evidence type="ECO:0000313" key="2">
    <source>
        <dbReference type="Proteomes" id="UP000005045"/>
    </source>
</evidence>
<comment type="caution">
    <text evidence="1">The sequence shown here is derived from an EMBL/GenBank/DDBJ whole genome shotgun (WGS) entry which is preliminary data.</text>
</comment>
<keyword evidence="2" id="KW-1185">Reference proteome</keyword>
<protein>
    <submittedName>
        <fullName evidence="1">Uncharacterized protein</fullName>
    </submittedName>
</protein>
<gene>
    <name evidence="1" type="ORF">BgramDRAFT_5916</name>
</gene>
<evidence type="ECO:0000313" key="1">
    <source>
        <dbReference type="EMBL" id="EDT07340.1"/>
    </source>
</evidence>
<dbReference type="Proteomes" id="UP000005045">
    <property type="component" value="Unassembled WGS sequence"/>
</dbReference>
<name>B1G995_PARG4</name>
<proteinExistence type="predicted"/>
<reference evidence="1 2" key="1">
    <citation type="submission" date="2008-03" db="EMBL/GenBank/DDBJ databases">
        <title>Sequencing of the draft genome and assembly of Burkholderia graminis C4D1M.</title>
        <authorList>
            <consortium name="US DOE Joint Genome Institute (JGI-PGF)"/>
            <person name="Copeland A."/>
            <person name="Lucas S."/>
            <person name="Lapidus A."/>
            <person name="Glavina del Rio T."/>
            <person name="Dalin E."/>
            <person name="Tice H."/>
            <person name="Bruce D."/>
            <person name="Goodwin L."/>
            <person name="Pitluck S."/>
            <person name="Larimer F."/>
            <person name="Land M.L."/>
            <person name="Hauser L."/>
            <person name="Tiedje J."/>
            <person name="Richardson P."/>
        </authorList>
    </citation>
    <scope>NUCLEOTIDE SEQUENCE [LARGE SCALE GENOMIC DNA]</scope>
    <source>
        <strain evidence="2">ATCC 700544 / DSM 17151 / LMG 18924 / NCIMB 13744 / C4D1M</strain>
    </source>
</reference>
<dbReference type="EMBL" id="ABLD01000029">
    <property type="protein sequence ID" value="EDT07340.1"/>
    <property type="molecule type" value="Genomic_DNA"/>
</dbReference>
<accession>B1G995</accession>
<organism evidence="1 2">
    <name type="scientific">Paraburkholderia graminis (strain ATCC 700544 / DSM 17151 / LMG 18924 / NCIMB 13744 / C4D1M)</name>
    <dbReference type="NCBI Taxonomy" id="396598"/>
    <lineage>
        <taxon>Bacteria</taxon>
        <taxon>Pseudomonadati</taxon>
        <taxon>Pseudomonadota</taxon>
        <taxon>Betaproteobacteria</taxon>
        <taxon>Burkholderiales</taxon>
        <taxon>Burkholderiaceae</taxon>
        <taxon>Paraburkholderia</taxon>
    </lineage>
</organism>
<sequence length="46" mass="5122">MTAGEVEARMDSDELFMWADVLFGWGNASGDEAEVLTVEDEIAAWR</sequence>
<dbReference type="AlphaFoldDB" id="B1G995"/>